<evidence type="ECO:0000256" key="1">
    <source>
        <dbReference type="ARBA" id="ARBA00022723"/>
    </source>
</evidence>
<feature type="binding site" evidence="6">
    <location>
        <position position="184"/>
    </location>
    <ligand>
        <name>Zn(2+)</name>
        <dbReference type="ChEBI" id="CHEBI:29105"/>
    </ligand>
</feature>
<keyword evidence="2" id="KW-0547">Nucleotide-binding</keyword>
<dbReference type="GO" id="GO:0000794">
    <property type="term" value="C:condensed nuclear chromosome"/>
    <property type="evidence" value="ECO:0007669"/>
    <property type="project" value="TreeGrafter"/>
</dbReference>
<dbReference type="GO" id="GO:0070192">
    <property type="term" value="P:chromosome organization involved in meiotic cell cycle"/>
    <property type="evidence" value="ECO:0007669"/>
    <property type="project" value="TreeGrafter"/>
</dbReference>
<dbReference type="GO" id="GO:0007004">
    <property type="term" value="P:telomere maintenance via telomerase"/>
    <property type="evidence" value="ECO:0007669"/>
    <property type="project" value="TreeGrafter"/>
</dbReference>
<name>A0AAV2Q566_MEGNR</name>
<protein>
    <recommendedName>
        <fullName evidence="8">Zinc-hook domain-containing protein</fullName>
    </recommendedName>
</protein>
<accession>A0AAV2Q566</accession>
<proteinExistence type="predicted"/>
<keyword evidence="1 6" id="KW-0479">Metal-binding</keyword>
<feature type="coiled-coil region" evidence="7">
    <location>
        <begin position="3"/>
        <end position="67"/>
    </location>
</feature>
<feature type="coiled-coil region" evidence="7">
    <location>
        <begin position="92"/>
        <end position="133"/>
    </location>
</feature>
<keyword evidence="4" id="KW-0067">ATP-binding</keyword>
<keyword evidence="3 6" id="KW-0862">Zinc</keyword>
<dbReference type="GO" id="GO:0043047">
    <property type="term" value="F:single-stranded telomeric DNA binding"/>
    <property type="evidence" value="ECO:0007669"/>
    <property type="project" value="TreeGrafter"/>
</dbReference>
<evidence type="ECO:0000256" key="7">
    <source>
        <dbReference type="SAM" id="Coils"/>
    </source>
</evidence>
<keyword evidence="5 7" id="KW-0175">Coiled coil</keyword>
<dbReference type="PANTHER" id="PTHR18867:SF12">
    <property type="entry name" value="DNA REPAIR PROTEIN RAD50"/>
    <property type="match status" value="1"/>
</dbReference>
<dbReference type="GO" id="GO:0003691">
    <property type="term" value="F:double-stranded telomeric DNA binding"/>
    <property type="evidence" value="ECO:0007669"/>
    <property type="project" value="TreeGrafter"/>
</dbReference>
<dbReference type="Pfam" id="PF04423">
    <property type="entry name" value="Rad50_zn_hook"/>
    <property type="match status" value="1"/>
</dbReference>
<feature type="non-terminal residue" evidence="9">
    <location>
        <position position="325"/>
    </location>
</feature>
<comment type="caution">
    <text evidence="9">The sequence shown here is derived from an EMBL/GenBank/DDBJ whole genome shotgun (WGS) entry which is preliminary data.</text>
</comment>
<dbReference type="GO" id="GO:0030870">
    <property type="term" value="C:Mre11 complex"/>
    <property type="evidence" value="ECO:0007669"/>
    <property type="project" value="TreeGrafter"/>
</dbReference>
<feature type="binding site" evidence="6">
    <location>
        <position position="187"/>
    </location>
    <ligand>
        <name>Zn(2+)</name>
        <dbReference type="ChEBI" id="CHEBI:29105"/>
    </ligand>
</feature>
<dbReference type="GO" id="GO:0006302">
    <property type="term" value="P:double-strand break repair"/>
    <property type="evidence" value="ECO:0007669"/>
    <property type="project" value="TreeGrafter"/>
</dbReference>
<dbReference type="PROSITE" id="PS51131">
    <property type="entry name" value="ZN_HOOK"/>
    <property type="match status" value="1"/>
</dbReference>
<sequence>QLNKDIQENKKQKQESEKDLKELKKIIGKMMAESKDRTRYDLLHKEKEGLEKIIDRLKQKNRDELEHLLSEIPIEGIKNKLNACIINFDGNIKEYEKKVKTLTTKKTQMESNLKSTQQDIENKEKEIRELDKEIRDTCVGDDLDGALEKSKTSMEDCNKLVGELQASEAVYTRYTEKLKKDDCCPLCHRDFSSKSDTEDLIEELEMKVKTVPTRLADAKEKLSNQERHNDKLIQLKPKRERTNRIKREVEGLKVKEENFLKNLTKVAEELDSQFEILNMTQSDVEMARKIQDDVSKIDEKLKRVKQINDEIEDLQVSLGSTGMLY</sequence>
<keyword evidence="10" id="KW-1185">Reference proteome</keyword>
<dbReference type="EMBL" id="CAXKWB010003999">
    <property type="protein sequence ID" value="CAL4071462.1"/>
    <property type="molecule type" value="Genomic_DNA"/>
</dbReference>
<evidence type="ECO:0000256" key="3">
    <source>
        <dbReference type="ARBA" id="ARBA00022833"/>
    </source>
</evidence>
<dbReference type="GO" id="GO:0051880">
    <property type="term" value="F:G-quadruplex DNA binding"/>
    <property type="evidence" value="ECO:0007669"/>
    <property type="project" value="TreeGrafter"/>
</dbReference>
<dbReference type="GO" id="GO:0005524">
    <property type="term" value="F:ATP binding"/>
    <property type="evidence" value="ECO:0007669"/>
    <property type="project" value="UniProtKB-KW"/>
</dbReference>
<evidence type="ECO:0000313" key="10">
    <source>
        <dbReference type="Proteomes" id="UP001497623"/>
    </source>
</evidence>
<evidence type="ECO:0000259" key="8">
    <source>
        <dbReference type="PROSITE" id="PS51131"/>
    </source>
</evidence>
<feature type="non-terminal residue" evidence="9">
    <location>
        <position position="1"/>
    </location>
</feature>
<feature type="domain" description="Zinc-hook" evidence="8">
    <location>
        <begin position="140"/>
        <end position="237"/>
    </location>
</feature>
<evidence type="ECO:0000313" key="9">
    <source>
        <dbReference type="EMBL" id="CAL4071462.1"/>
    </source>
</evidence>
<dbReference type="Proteomes" id="UP001497623">
    <property type="component" value="Unassembled WGS sequence"/>
</dbReference>
<evidence type="ECO:0000256" key="5">
    <source>
        <dbReference type="ARBA" id="ARBA00023054"/>
    </source>
</evidence>
<dbReference type="InterPro" id="IPR013134">
    <property type="entry name" value="Zn_hook_RAD50"/>
</dbReference>
<organism evidence="9 10">
    <name type="scientific">Meganyctiphanes norvegica</name>
    <name type="common">Northern krill</name>
    <name type="synonym">Thysanopoda norvegica</name>
    <dbReference type="NCBI Taxonomy" id="48144"/>
    <lineage>
        <taxon>Eukaryota</taxon>
        <taxon>Metazoa</taxon>
        <taxon>Ecdysozoa</taxon>
        <taxon>Arthropoda</taxon>
        <taxon>Crustacea</taxon>
        <taxon>Multicrustacea</taxon>
        <taxon>Malacostraca</taxon>
        <taxon>Eumalacostraca</taxon>
        <taxon>Eucarida</taxon>
        <taxon>Euphausiacea</taxon>
        <taxon>Euphausiidae</taxon>
        <taxon>Meganyctiphanes</taxon>
    </lineage>
</organism>
<evidence type="ECO:0000256" key="2">
    <source>
        <dbReference type="ARBA" id="ARBA00022741"/>
    </source>
</evidence>
<dbReference type="PANTHER" id="PTHR18867">
    <property type="entry name" value="RAD50"/>
    <property type="match status" value="1"/>
</dbReference>
<gene>
    <name evidence="9" type="ORF">MNOR_LOCUS8547</name>
</gene>
<evidence type="ECO:0000256" key="6">
    <source>
        <dbReference type="PROSITE-ProRule" id="PRU00471"/>
    </source>
</evidence>
<dbReference type="AlphaFoldDB" id="A0AAV2Q566"/>
<reference evidence="9 10" key="1">
    <citation type="submission" date="2024-05" db="EMBL/GenBank/DDBJ databases">
        <authorList>
            <person name="Wallberg A."/>
        </authorList>
    </citation>
    <scope>NUCLEOTIDE SEQUENCE [LARGE SCALE GENOMIC DNA]</scope>
</reference>
<dbReference type="GO" id="GO:0000722">
    <property type="term" value="P:telomere maintenance via recombination"/>
    <property type="evidence" value="ECO:0007669"/>
    <property type="project" value="TreeGrafter"/>
</dbReference>
<evidence type="ECO:0000256" key="4">
    <source>
        <dbReference type="ARBA" id="ARBA00022840"/>
    </source>
</evidence>
<dbReference type="SUPFAM" id="SSF75712">
    <property type="entry name" value="Rad50 coiled-coil Zn hook"/>
    <property type="match status" value="1"/>
</dbReference>
<dbReference type="GO" id="GO:0046872">
    <property type="term" value="F:metal ion binding"/>
    <property type="evidence" value="ECO:0007669"/>
    <property type="project" value="UniProtKB-UniRule"/>
</dbReference>